<sequence>MVNNEAGDKNSISGDHGVEALWAGMEETWQQVAQIHEMLATVANINASNNPPINKACAKGCDRGQPTDRRHNPAPHIQNDSEDDSDEGDDKGYGLAPPARRSREPDDYHLKADLPSGNL</sequence>
<proteinExistence type="predicted"/>
<feature type="region of interest" description="Disordered" evidence="1">
    <location>
        <begin position="47"/>
        <end position="119"/>
    </location>
</feature>
<dbReference type="Proteomes" id="UP000657918">
    <property type="component" value="Unassembled WGS sequence"/>
</dbReference>
<name>A0A835J311_9ROSI</name>
<evidence type="ECO:0000313" key="2">
    <source>
        <dbReference type="EMBL" id="KAF9662235.1"/>
    </source>
</evidence>
<gene>
    <name evidence="2" type="ORF">SADUNF_Sadunf18G0032100</name>
</gene>
<evidence type="ECO:0000256" key="1">
    <source>
        <dbReference type="SAM" id="MobiDB-lite"/>
    </source>
</evidence>
<dbReference type="EMBL" id="JADGMS010000018">
    <property type="protein sequence ID" value="KAF9662235.1"/>
    <property type="molecule type" value="Genomic_DNA"/>
</dbReference>
<comment type="caution">
    <text evidence="2">The sequence shown here is derived from an EMBL/GenBank/DDBJ whole genome shotgun (WGS) entry which is preliminary data.</text>
</comment>
<organism evidence="2 3">
    <name type="scientific">Salix dunnii</name>
    <dbReference type="NCBI Taxonomy" id="1413687"/>
    <lineage>
        <taxon>Eukaryota</taxon>
        <taxon>Viridiplantae</taxon>
        <taxon>Streptophyta</taxon>
        <taxon>Embryophyta</taxon>
        <taxon>Tracheophyta</taxon>
        <taxon>Spermatophyta</taxon>
        <taxon>Magnoliopsida</taxon>
        <taxon>eudicotyledons</taxon>
        <taxon>Gunneridae</taxon>
        <taxon>Pentapetalae</taxon>
        <taxon>rosids</taxon>
        <taxon>fabids</taxon>
        <taxon>Malpighiales</taxon>
        <taxon>Salicaceae</taxon>
        <taxon>Saliceae</taxon>
        <taxon>Salix</taxon>
    </lineage>
</organism>
<keyword evidence="3" id="KW-1185">Reference proteome</keyword>
<dbReference type="AlphaFoldDB" id="A0A835J311"/>
<feature type="compositionally biased region" description="Acidic residues" evidence="1">
    <location>
        <begin position="80"/>
        <end position="89"/>
    </location>
</feature>
<reference evidence="2 3" key="1">
    <citation type="submission" date="2020-10" db="EMBL/GenBank/DDBJ databases">
        <title>Plant Genome Project.</title>
        <authorList>
            <person name="Zhang R.-G."/>
        </authorList>
    </citation>
    <scope>NUCLEOTIDE SEQUENCE [LARGE SCALE GENOMIC DNA]</scope>
    <source>
        <strain evidence="2">FAFU-HL-1</strain>
        <tissue evidence="2">Leaf</tissue>
    </source>
</reference>
<feature type="compositionally biased region" description="Basic and acidic residues" evidence="1">
    <location>
        <begin position="101"/>
        <end position="112"/>
    </location>
</feature>
<evidence type="ECO:0000313" key="3">
    <source>
        <dbReference type="Proteomes" id="UP000657918"/>
    </source>
</evidence>
<protein>
    <submittedName>
        <fullName evidence="2">Uncharacterized protein</fullName>
    </submittedName>
</protein>
<accession>A0A835J311</accession>
<feature type="compositionally biased region" description="Basic and acidic residues" evidence="1">
    <location>
        <begin position="60"/>
        <end position="71"/>
    </location>
</feature>